<reference evidence="3 4" key="3">
    <citation type="journal article" date="2019" name="Int. J. Syst. Evol. Microbiol.">
        <title>Anaerobacillus isosaccharinicus sp. nov., an alkaliphilic bacterium which degrades isosaccharinic acid.</title>
        <authorList>
            <person name="Bassil N.M."/>
            <person name="Lloyd J.R."/>
        </authorList>
    </citation>
    <scope>NUCLEOTIDE SEQUENCE [LARGE SCALE GENOMIC DNA]</scope>
    <source>
        <strain evidence="3 4">NB2006</strain>
    </source>
</reference>
<organism evidence="2 4">
    <name type="scientific">Anaerobacillus isosaccharinicus</name>
    <dbReference type="NCBI Taxonomy" id="1532552"/>
    <lineage>
        <taxon>Bacteria</taxon>
        <taxon>Bacillati</taxon>
        <taxon>Bacillota</taxon>
        <taxon>Bacilli</taxon>
        <taxon>Bacillales</taxon>
        <taxon>Bacillaceae</taxon>
        <taxon>Anaerobacillus</taxon>
    </lineage>
</organism>
<reference evidence="2 4" key="1">
    <citation type="submission" date="2016-10" db="EMBL/GenBank/DDBJ databases">
        <title>Draft genome sequences of four alkaliphilic bacteria belonging to the Anaerobacillus genus.</title>
        <authorList>
            <person name="Bassil N.M."/>
            <person name="Lloyd J.R."/>
        </authorList>
    </citation>
    <scope>NUCLEOTIDE SEQUENCE [LARGE SCALE GENOMIC DNA]</scope>
    <source>
        <strain evidence="2 4">NB2006</strain>
    </source>
</reference>
<dbReference type="EMBL" id="CP063356">
    <property type="protein sequence ID" value="QOY34771.1"/>
    <property type="molecule type" value="Genomic_DNA"/>
</dbReference>
<proteinExistence type="predicted"/>
<evidence type="ECO:0000256" key="1">
    <source>
        <dbReference type="SAM" id="Coils"/>
    </source>
</evidence>
<evidence type="ECO:0000313" key="2">
    <source>
        <dbReference type="EMBL" id="OIJ22627.1"/>
    </source>
</evidence>
<dbReference type="OrthoDB" id="9815057at2"/>
<feature type="coiled-coil region" evidence="1">
    <location>
        <begin position="833"/>
        <end position="884"/>
    </location>
</feature>
<feature type="coiled-coil region" evidence="1">
    <location>
        <begin position="772"/>
        <end position="799"/>
    </location>
</feature>
<sequence>MLARLAKMRIVGLKYDSTTINTENLVLDFTIPEGEPGHAAYILRNAGGKGVFLQSLIQTMEPGADWKEGKNKVTQFFYNEEKKPINYTFHVVQEWFLSPMKSIVLGVSIAPKFSSFGSRTSGETALAIDYVTYVKEFTANERFDLFSDLKLWKEEEKEAVNLDTIKEMLKADSTFTIFPMNNVEEYKEKISEFGVTDASVSIIKQINASEGDFGKFFEGATDNLGLFYKLLIPTINDKLEGIDSRNKQEDSSISISFLDTLKISKELPDLLAMVDSIEQINDIILPLKERFLEGEEIQTKLEKCEGKGLEILQFLETLGHKKINDYNNKEKDKSSKDQELNLVQWKFRNIDYIELVQERDDLDGEYYEKEHEQKNKDLFLKNVRKELTEAKVNLEIKKREGLLEEIDKKNHNISILLQSENAQTTLKTIDEVKAYFQERWDDIYSYWQHEMNKYSRSMYAHNNKLVELADYITAEDKQCIDIGYDIRDIEKNMQEHEKKMLEANERYGVEVRYLIKDLLHNAQKEQELIMSSIQQEEQQLSEVEDKILELNVQIGKIETEVKNVVDKIKEANEKMNETSIQEKEVISQASHILKHKFVGELERNTAIEVKSKLIKHLQGLKAKEKQELLSKWEVDEDMYLIEEGNELGCFIPNKDLLKVKSLLDENKVSSLFGAQFLSKLTPEERKIELEQNPAIRYSIVVLEDKFESLNLSFIEEELIRSNVLLVDRTQTSKKTRHRTTNPSVSKLDEVNYLLNDKSYIFIEDEYELEVWKAGIEKKADDIEIELDSTQKNIREVEVIIQKIEGLLKSTLKVERANVILKLESQNKHLLSEIRTFHSDLDNKEKEKKHLKDELEVKNNELTDCRQCEKELIQLEIEIEQNKRNVHQKKMLLEKLSYQQHLLEELKKDEDRFRVQKLNNENSYNSWNKFVKDNYSVLKRMLGDEIELPVPVEISCQIEENDLKPQTFRHTLKKEEFNRLMAYKELESDLSNRNSRIADERAEIKVLNEKLTEVEGLLQHLYGNGWKNVEVPEDDILHLKNNVTVLEKAEKKTLSELETIKNDMSHNQRQMDALVKKIEAKKKELERDFPEEGAQYEETSDCNELREIYRQKRNVLNKEIKEINLEISALRKIVEDIDRTGTLIRGLGLKSKKQPNQLSDEEKLELGSKPMEYYSLWNAKFNRNLNDSREFNDVLRTRVNQIKDKIESFQHLPEKYKFELLNFLSTIREISYQEAITCLNNYLDWAKDNLQDEMAQKEKADMAINLWVERSSRKVLQVVGALQHLANKMTIINWKEERFPLIKYSKNFPFPTELEDVQAKVKEFCLNEIDRYVKKTNKNVEELTVKDIARTVNVSNLTLQALGDFPRLLIHIPGIEGDLLRGETKYAKYEEWEVINNGSASSATKSGGQTLMARMIVIAMLMRERVDDNSPLLLVTDNPFGTMSAKELIESTFSLLDLLRIQWLVVAPPIANVHITSKFHTVYNMSIEVMEGTKVLSKKLMKNHRKFLQNISVLDNPEEKKA</sequence>
<keyword evidence="1" id="KW-0175">Coiled coil</keyword>
<dbReference type="EMBL" id="LQXD01000039">
    <property type="protein sequence ID" value="OIJ22627.1"/>
    <property type="molecule type" value="Genomic_DNA"/>
</dbReference>
<name>A0A1S2MFH9_9BACI</name>
<feature type="coiled-coil region" evidence="1">
    <location>
        <begin position="982"/>
        <end position="1016"/>
    </location>
</feature>
<dbReference type="Proteomes" id="UP000180175">
    <property type="component" value="Chromosome"/>
</dbReference>
<reference evidence="3 4" key="2">
    <citation type="journal article" date="2017" name="Genome Announc.">
        <title>Draft Genome Sequences of Four Alkaliphilic Bacteria Belonging to the Anaerobacillus Genus.</title>
        <authorList>
            <person name="Bassil N.M."/>
            <person name="Lloyd J.R."/>
        </authorList>
    </citation>
    <scope>NUCLEOTIDE SEQUENCE [LARGE SCALE GENOMIC DNA]</scope>
    <source>
        <strain evidence="3 4">NB2006</strain>
    </source>
</reference>
<feature type="coiled-coil region" evidence="1">
    <location>
        <begin position="486"/>
        <end position="581"/>
    </location>
</feature>
<accession>A0A1S2MFH9</accession>
<feature type="coiled-coil region" evidence="1">
    <location>
        <begin position="1063"/>
        <end position="1132"/>
    </location>
</feature>
<gene>
    <name evidence="3" type="ORF">AWH56_018880</name>
    <name evidence="2" type="ORF">AWH56_05355</name>
</gene>
<reference evidence="3" key="4">
    <citation type="submission" date="2020-10" db="EMBL/GenBank/DDBJ databases">
        <authorList>
            <person name="Bassil N.M."/>
            <person name="Lloyd J.R."/>
        </authorList>
    </citation>
    <scope>NUCLEOTIDE SEQUENCE</scope>
    <source>
        <strain evidence="3">NB2006</strain>
    </source>
</reference>
<evidence type="ECO:0000313" key="3">
    <source>
        <dbReference type="EMBL" id="QOY34771.1"/>
    </source>
</evidence>
<dbReference type="KEGG" id="aia:AWH56_018880"/>
<evidence type="ECO:0000313" key="4">
    <source>
        <dbReference type="Proteomes" id="UP000180175"/>
    </source>
</evidence>
<dbReference type="RefSeq" id="WP_071316148.1">
    <property type="nucleotide sequence ID" value="NZ_CP063356.2"/>
</dbReference>
<protein>
    <submittedName>
        <fullName evidence="2">Uncharacterized protein</fullName>
    </submittedName>
</protein>
<keyword evidence="4" id="KW-1185">Reference proteome</keyword>